<dbReference type="EMBL" id="MU267589">
    <property type="protein sequence ID" value="KAH7916683.1"/>
    <property type="molecule type" value="Genomic_DNA"/>
</dbReference>
<organism evidence="1 2">
    <name type="scientific">Hygrophoropsis aurantiaca</name>
    <dbReference type="NCBI Taxonomy" id="72124"/>
    <lineage>
        <taxon>Eukaryota</taxon>
        <taxon>Fungi</taxon>
        <taxon>Dikarya</taxon>
        <taxon>Basidiomycota</taxon>
        <taxon>Agaricomycotina</taxon>
        <taxon>Agaricomycetes</taxon>
        <taxon>Agaricomycetidae</taxon>
        <taxon>Boletales</taxon>
        <taxon>Coniophorineae</taxon>
        <taxon>Hygrophoropsidaceae</taxon>
        <taxon>Hygrophoropsis</taxon>
    </lineage>
</organism>
<evidence type="ECO:0000313" key="1">
    <source>
        <dbReference type="EMBL" id="KAH7916683.1"/>
    </source>
</evidence>
<protein>
    <submittedName>
        <fullName evidence="1">Uncharacterized protein</fullName>
    </submittedName>
</protein>
<evidence type="ECO:0000313" key="2">
    <source>
        <dbReference type="Proteomes" id="UP000790377"/>
    </source>
</evidence>
<dbReference type="Proteomes" id="UP000790377">
    <property type="component" value="Unassembled WGS sequence"/>
</dbReference>
<sequence length="587" mass="64131">MKFSTFTHSPTQVPALGSASASKENGGLGVSFRDGTMMIVTSGGQKALVSNSSFEPSLPPALRIFRSEFLAITEASSRVGGRDAVVTNPSTPPSSAFMPLPPMQTAQSLLATSQAKPIQQTTRLEAFIPPFSSFYPPLKSPPISATSSSTSITPFHLPNSLPSRKRNRFMELESIPTSTASPTPSLNSNTSAVAKSSSKRRKITYPADLTPVSSSLRPHCLAKDRLRLWKPVSAFSLSSNAASGSASSTPLVESDLQRIQDVMIHAWAESTRESYGSGLLVFHIFCDSKAIPENQRAPASSTLISSFISCMAGSYSGKTVSNYLNGVRAWHILHGIQWALNDKEIEALLKAAESLTPPASKRKKRLPYTVDIIVAIRNQLDLGKPLDAAVYACLMTTFYATGRVGEFTVPRIDGFDGTIHIKPSNVRNERDRNGLETTAFHLPRTKSAGLQGEDVFWARQNGPSDPEAAYLNHLHINAPPADGHLFAYKHNKDVHRPLTKHKFLARLNQATKAANIDPLQGHGIRIGSTLEYLLRGIPFDVMKVKGRWASDAFLLYLRKHAQIMAPYMQATPELHEGFVRYTMPPIR</sequence>
<reference evidence="1" key="1">
    <citation type="journal article" date="2021" name="New Phytol.">
        <title>Evolutionary innovations through gain and loss of genes in the ectomycorrhizal Boletales.</title>
        <authorList>
            <person name="Wu G."/>
            <person name="Miyauchi S."/>
            <person name="Morin E."/>
            <person name="Kuo A."/>
            <person name="Drula E."/>
            <person name="Varga T."/>
            <person name="Kohler A."/>
            <person name="Feng B."/>
            <person name="Cao Y."/>
            <person name="Lipzen A."/>
            <person name="Daum C."/>
            <person name="Hundley H."/>
            <person name="Pangilinan J."/>
            <person name="Johnson J."/>
            <person name="Barry K."/>
            <person name="LaButti K."/>
            <person name="Ng V."/>
            <person name="Ahrendt S."/>
            <person name="Min B."/>
            <person name="Choi I.G."/>
            <person name="Park H."/>
            <person name="Plett J.M."/>
            <person name="Magnuson J."/>
            <person name="Spatafora J.W."/>
            <person name="Nagy L.G."/>
            <person name="Henrissat B."/>
            <person name="Grigoriev I.V."/>
            <person name="Yang Z.L."/>
            <person name="Xu J."/>
            <person name="Martin F.M."/>
        </authorList>
    </citation>
    <scope>NUCLEOTIDE SEQUENCE</scope>
    <source>
        <strain evidence="1">ATCC 28755</strain>
    </source>
</reference>
<comment type="caution">
    <text evidence="1">The sequence shown here is derived from an EMBL/GenBank/DDBJ whole genome shotgun (WGS) entry which is preliminary data.</text>
</comment>
<keyword evidence="2" id="KW-1185">Reference proteome</keyword>
<proteinExistence type="predicted"/>
<name>A0ACB8AV06_9AGAM</name>
<gene>
    <name evidence="1" type="ORF">BJ138DRAFT_1175551</name>
</gene>
<accession>A0ACB8AV06</accession>